<evidence type="ECO:0000313" key="1">
    <source>
        <dbReference type="EMBL" id="RPB04632.1"/>
    </source>
</evidence>
<feature type="non-terminal residue" evidence="1">
    <location>
        <position position="1"/>
    </location>
</feature>
<accession>A0A3N4K5Z2</accession>
<sequence length="69" mass="8255">YHDTHERADVKAYENEIFLSQMQLYEPKMLEWDETLTIIKKEQPVNVKPIGFITHDECTFNSNDGRKRI</sequence>
<dbReference type="AlphaFoldDB" id="A0A3N4K5Z2"/>
<proteinExistence type="predicted"/>
<protein>
    <submittedName>
        <fullName evidence="1">Uncharacterized protein</fullName>
    </submittedName>
</protein>
<dbReference type="Proteomes" id="UP000276215">
    <property type="component" value="Unassembled WGS sequence"/>
</dbReference>
<gene>
    <name evidence="1" type="ORF">L873DRAFT_1666191</name>
</gene>
<dbReference type="STRING" id="1336337.A0A3N4K5Z2"/>
<name>A0A3N4K5Z2_9PEZI</name>
<organism evidence="1 2">
    <name type="scientific">Choiromyces venosus 120613-1</name>
    <dbReference type="NCBI Taxonomy" id="1336337"/>
    <lineage>
        <taxon>Eukaryota</taxon>
        <taxon>Fungi</taxon>
        <taxon>Dikarya</taxon>
        <taxon>Ascomycota</taxon>
        <taxon>Pezizomycotina</taxon>
        <taxon>Pezizomycetes</taxon>
        <taxon>Pezizales</taxon>
        <taxon>Tuberaceae</taxon>
        <taxon>Choiromyces</taxon>
    </lineage>
</organism>
<reference evidence="1 2" key="1">
    <citation type="journal article" date="2018" name="Nat. Ecol. Evol.">
        <title>Pezizomycetes genomes reveal the molecular basis of ectomycorrhizal truffle lifestyle.</title>
        <authorList>
            <person name="Murat C."/>
            <person name="Payen T."/>
            <person name="Noel B."/>
            <person name="Kuo A."/>
            <person name="Morin E."/>
            <person name="Chen J."/>
            <person name="Kohler A."/>
            <person name="Krizsan K."/>
            <person name="Balestrini R."/>
            <person name="Da Silva C."/>
            <person name="Montanini B."/>
            <person name="Hainaut M."/>
            <person name="Levati E."/>
            <person name="Barry K.W."/>
            <person name="Belfiori B."/>
            <person name="Cichocki N."/>
            <person name="Clum A."/>
            <person name="Dockter R.B."/>
            <person name="Fauchery L."/>
            <person name="Guy J."/>
            <person name="Iotti M."/>
            <person name="Le Tacon F."/>
            <person name="Lindquist E.A."/>
            <person name="Lipzen A."/>
            <person name="Malagnac F."/>
            <person name="Mello A."/>
            <person name="Molinier V."/>
            <person name="Miyauchi S."/>
            <person name="Poulain J."/>
            <person name="Riccioni C."/>
            <person name="Rubini A."/>
            <person name="Sitrit Y."/>
            <person name="Splivallo R."/>
            <person name="Traeger S."/>
            <person name="Wang M."/>
            <person name="Zifcakova L."/>
            <person name="Wipf D."/>
            <person name="Zambonelli A."/>
            <person name="Paolocci F."/>
            <person name="Nowrousian M."/>
            <person name="Ottonello S."/>
            <person name="Baldrian P."/>
            <person name="Spatafora J.W."/>
            <person name="Henrissat B."/>
            <person name="Nagy L.G."/>
            <person name="Aury J.M."/>
            <person name="Wincker P."/>
            <person name="Grigoriev I.V."/>
            <person name="Bonfante P."/>
            <person name="Martin F.M."/>
        </authorList>
    </citation>
    <scope>NUCLEOTIDE SEQUENCE [LARGE SCALE GENOMIC DNA]</scope>
    <source>
        <strain evidence="1 2">120613-1</strain>
    </source>
</reference>
<evidence type="ECO:0000313" key="2">
    <source>
        <dbReference type="Proteomes" id="UP000276215"/>
    </source>
</evidence>
<keyword evidence="2" id="KW-1185">Reference proteome</keyword>
<dbReference type="EMBL" id="ML120357">
    <property type="protein sequence ID" value="RPB04632.1"/>
    <property type="molecule type" value="Genomic_DNA"/>
</dbReference>